<gene>
    <name evidence="3" type="ORF">PIB30_064807</name>
</gene>
<keyword evidence="1" id="KW-0175">Coiled coil</keyword>
<dbReference type="Proteomes" id="UP001341840">
    <property type="component" value="Unassembled WGS sequence"/>
</dbReference>
<dbReference type="EMBL" id="JASCZI010061052">
    <property type="protein sequence ID" value="MED6137411.1"/>
    <property type="molecule type" value="Genomic_DNA"/>
</dbReference>
<accession>A0ABU6SMR2</accession>
<feature type="region of interest" description="Disordered" evidence="2">
    <location>
        <begin position="102"/>
        <end position="130"/>
    </location>
</feature>
<sequence length="130" mass="15394">MVNQQNNFYRQVKREQEKTIKEIEEVKKFQVNQTLMGAHRTPVEKLEERVHETRNMIIEMRKQIREWTRNASSREAYCCWACSQQKACFLWSSQEKCKGSLESKKTEEIEKAEQTGSMTEHLRLGATTHA</sequence>
<organism evidence="3 4">
    <name type="scientific">Stylosanthes scabra</name>
    <dbReference type="NCBI Taxonomy" id="79078"/>
    <lineage>
        <taxon>Eukaryota</taxon>
        <taxon>Viridiplantae</taxon>
        <taxon>Streptophyta</taxon>
        <taxon>Embryophyta</taxon>
        <taxon>Tracheophyta</taxon>
        <taxon>Spermatophyta</taxon>
        <taxon>Magnoliopsida</taxon>
        <taxon>eudicotyledons</taxon>
        <taxon>Gunneridae</taxon>
        <taxon>Pentapetalae</taxon>
        <taxon>rosids</taxon>
        <taxon>fabids</taxon>
        <taxon>Fabales</taxon>
        <taxon>Fabaceae</taxon>
        <taxon>Papilionoideae</taxon>
        <taxon>50 kb inversion clade</taxon>
        <taxon>dalbergioids sensu lato</taxon>
        <taxon>Dalbergieae</taxon>
        <taxon>Pterocarpus clade</taxon>
        <taxon>Stylosanthes</taxon>
    </lineage>
</organism>
<feature type="coiled-coil region" evidence="1">
    <location>
        <begin position="6"/>
        <end position="63"/>
    </location>
</feature>
<protein>
    <submittedName>
        <fullName evidence="3">Uncharacterized protein</fullName>
    </submittedName>
</protein>
<comment type="caution">
    <text evidence="3">The sequence shown here is derived from an EMBL/GenBank/DDBJ whole genome shotgun (WGS) entry which is preliminary data.</text>
</comment>
<proteinExistence type="predicted"/>
<feature type="compositionally biased region" description="Basic and acidic residues" evidence="2">
    <location>
        <begin position="102"/>
        <end position="113"/>
    </location>
</feature>
<evidence type="ECO:0000313" key="3">
    <source>
        <dbReference type="EMBL" id="MED6137411.1"/>
    </source>
</evidence>
<evidence type="ECO:0000313" key="4">
    <source>
        <dbReference type="Proteomes" id="UP001341840"/>
    </source>
</evidence>
<keyword evidence="4" id="KW-1185">Reference proteome</keyword>
<name>A0ABU6SMR2_9FABA</name>
<evidence type="ECO:0000256" key="1">
    <source>
        <dbReference type="SAM" id="Coils"/>
    </source>
</evidence>
<reference evidence="3 4" key="1">
    <citation type="journal article" date="2023" name="Plants (Basel)">
        <title>Bridging the Gap: Combining Genomics and Transcriptomics Approaches to Understand Stylosanthes scabra, an Orphan Legume from the Brazilian Caatinga.</title>
        <authorList>
            <person name="Ferreira-Neto J.R.C."/>
            <person name="da Silva M.D."/>
            <person name="Binneck E."/>
            <person name="de Melo N.F."/>
            <person name="da Silva R.H."/>
            <person name="de Melo A.L.T.M."/>
            <person name="Pandolfi V."/>
            <person name="Bustamante F.O."/>
            <person name="Brasileiro-Vidal A.C."/>
            <person name="Benko-Iseppon A.M."/>
        </authorList>
    </citation>
    <scope>NUCLEOTIDE SEQUENCE [LARGE SCALE GENOMIC DNA]</scope>
    <source>
        <tissue evidence="3">Leaves</tissue>
    </source>
</reference>
<evidence type="ECO:0000256" key="2">
    <source>
        <dbReference type="SAM" id="MobiDB-lite"/>
    </source>
</evidence>